<reference evidence="4" key="1">
    <citation type="journal article" date="2023" name="Science">
        <title>Genome structures resolve the early diversification of teleost fishes.</title>
        <authorList>
            <person name="Parey E."/>
            <person name="Louis A."/>
            <person name="Montfort J."/>
            <person name="Bouchez O."/>
            <person name="Roques C."/>
            <person name="Iampietro C."/>
            <person name="Lluch J."/>
            <person name="Castinel A."/>
            <person name="Donnadieu C."/>
            <person name="Desvignes T."/>
            <person name="Floi Bucao C."/>
            <person name="Jouanno E."/>
            <person name="Wen M."/>
            <person name="Mejri S."/>
            <person name="Dirks R."/>
            <person name="Jansen H."/>
            <person name="Henkel C."/>
            <person name="Chen W.J."/>
            <person name="Zahm M."/>
            <person name="Cabau C."/>
            <person name="Klopp C."/>
            <person name="Thompson A.W."/>
            <person name="Robinson-Rechavi M."/>
            <person name="Braasch I."/>
            <person name="Lecointre G."/>
            <person name="Bobe J."/>
            <person name="Postlethwait J.H."/>
            <person name="Berthelot C."/>
            <person name="Roest Crollius H."/>
            <person name="Guiguen Y."/>
        </authorList>
    </citation>
    <scope>NUCLEOTIDE SEQUENCE</scope>
    <source>
        <strain evidence="4">NC1722</strain>
    </source>
</reference>
<dbReference type="Proteomes" id="UP001221898">
    <property type="component" value="Unassembled WGS sequence"/>
</dbReference>
<name>A0AAD7RDY9_9TELE</name>
<dbReference type="InterPro" id="IPR051443">
    <property type="entry name" value="XLR/SYCP3"/>
</dbReference>
<gene>
    <name evidence="4" type="ORF">AAFF_G00266820</name>
</gene>
<comment type="similarity">
    <text evidence="1">Belongs to the XLR/SYCP3 family.</text>
</comment>
<evidence type="ECO:0000259" key="3">
    <source>
        <dbReference type="Pfam" id="PF04803"/>
    </source>
</evidence>
<dbReference type="Pfam" id="PF04803">
    <property type="entry name" value="Cor1"/>
    <property type="match status" value="1"/>
</dbReference>
<evidence type="ECO:0000313" key="4">
    <source>
        <dbReference type="EMBL" id="KAJ8373271.1"/>
    </source>
</evidence>
<protein>
    <recommendedName>
        <fullName evidence="3">XLR/SYCP3/FAM9 domain-containing protein</fullName>
    </recommendedName>
</protein>
<keyword evidence="5" id="KW-1185">Reference proteome</keyword>
<feature type="compositionally biased region" description="Polar residues" evidence="2">
    <location>
        <begin position="12"/>
        <end position="24"/>
    </location>
</feature>
<dbReference type="InterPro" id="IPR006888">
    <property type="entry name" value="XLR/SYCP3/FAM9_dom"/>
</dbReference>
<evidence type="ECO:0000256" key="2">
    <source>
        <dbReference type="SAM" id="MobiDB-lite"/>
    </source>
</evidence>
<evidence type="ECO:0000313" key="5">
    <source>
        <dbReference type="Proteomes" id="UP001221898"/>
    </source>
</evidence>
<feature type="domain" description="XLR/SYCP3/FAM9" evidence="3">
    <location>
        <begin position="71"/>
        <end position="201"/>
    </location>
</feature>
<evidence type="ECO:0000256" key="1">
    <source>
        <dbReference type="ARBA" id="ARBA00010283"/>
    </source>
</evidence>
<feature type="region of interest" description="Disordered" evidence="2">
    <location>
        <begin position="1"/>
        <end position="40"/>
    </location>
</feature>
<dbReference type="GO" id="GO:0051321">
    <property type="term" value="P:meiotic cell cycle"/>
    <property type="evidence" value="ECO:0007669"/>
    <property type="project" value="TreeGrafter"/>
</dbReference>
<sequence>MSAQNSKKRSVSKGNVDNVGVSNKSKGHLPVETVGGRKRPSINDSLDLGDISEGADVSTMLGRFSADVNNAFIAKRKRLEMFTKSTLKSSHQMIEQAWKRQQNDRNKMTENYSSQFNAVFDQWDTDVQKSKDQEEKLANLFGQQQRMLQHMRTAQGQRLKSVKQLLDQYTQGLQELEKTHYEHHTTFQTQLRQEMILLQNKILADTQQQGIATMRKSLQSVLL</sequence>
<feature type="compositionally biased region" description="Basic residues" evidence="2">
    <location>
        <begin position="1"/>
        <end position="11"/>
    </location>
</feature>
<dbReference type="GO" id="GO:0007286">
    <property type="term" value="P:spermatid development"/>
    <property type="evidence" value="ECO:0007669"/>
    <property type="project" value="TreeGrafter"/>
</dbReference>
<dbReference type="PANTHER" id="PTHR19368:SF15">
    <property type="entry name" value="XLR_SYCP3_FAM9 DOMAIN-CONTAINING PROTEIN"/>
    <property type="match status" value="1"/>
</dbReference>
<dbReference type="GO" id="GO:0000795">
    <property type="term" value="C:synaptonemal complex"/>
    <property type="evidence" value="ECO:0007669"/>
    <property type="project" value="TreeGrafter"/>
</dbReference>
<organism evidence="4 5">
    <name type="scientific">Aldrovandia affinis</name>
    <dbReference type="NCBI Taxonomy" id="143900"/>
    <lineage>
        <taxon>Eukaryota</taxon>
        <taxon>Metazoa</taxon>
        <taxon>Chordata</taxon>
        <taxon>Craniata</taxon>
        <taxon>Vertebrata</taxon>
        <taxon>Euteleostomi</taxon>
        <taxon>Actinopterygii</taxon>
        <taxon>Neopterygii</taxon>
        <taxon>Teleostei</taxon>
        <taxon>Notacanthiformes</taxon>
        <taxon>Halosauridae</taxon>
        <taxon>Aldrovandia</taxon>
    </lineage>
</organism>
<dbReference type="EMBL" id="JAINUG010000367">
    <property type="protein sequence ID" value="KAJ8373271.1"/>
    <property type="molecule type" value="Genomic_DNA"/>
</dbReference>
<dbReference type="PANTHER" id="PTHR19368">
    <property type="entry name" value="XLR/SCP3/FAM9"/>
    <property type="match status" value="1"/>
</dbReference>
<proteinExistence type="inferred from homology"/>
<accession>A0AAD7RDY9</accession>
<dbReference type="AlphaFoldDB" id="A0AAD7RDY9"/>
<comment type="caution">
    <text evidence="4">The sequence shown here is derived from an EMBL/GenBank/DDBJ whole genome shotgun (WGS) entry which is preliminary data.</text>
</comment>